<gene>
    <name evidence="4" type="ORF">IV203_021864</name>
</gene>
<name>A0A9K3PEJ2_9STRA</name>
<accession>A0A9K3PEJ2</accession>
<reference evidence="4" key="2">
    <citation type="submission" date="2021-04" db="EMBL/GenBank/DDBJ databases">
        <authorList>
            <person name="Podell S."/>
        </authorList>
    </citation>
    <scope>NUCLEOTIDE SEQUENCE</scope>
    <source>
        <strain evidence="4">Hildebrandi</strain>
    </source>
</reference>
<evidence type="ECO:0000313" key="5">
    <source>
        <dbReference type="Proteomes" id="UP000693970"/>
    </source>
</evidence>
<evidence type="ECO:0000313" key="4">
    <source>
        <dbReference type="EMBL" id="KAG7343856.1"/>
    </source>
</evidence>
<feature type="compositionally biased region" description="Low complexity" evidence="1">
    <location>
        <begin position="48"/>
        <end position="57"/>
    </location>
</feature>
<dbReference type="PANTHER" id="PTHR48420:SF1">
    <property type="entry name" value="NON-HAEM DIOXYGENASE N-TERMINAL DOMAIN-CONTAINING PROTEIN"/>
    <property type="match status" value="1"/>
</dbReference>
<keyword evidence="2" id="KW-0812">Transmembrane</keyword>
<reference evidence="4" key="1">
    <citation type="journal article" date="2021" name="Sci. Rep.">
        <title>Diploid genomic architecture of Nitzschia inconspicua, an elite biomass production diatom.</title>
        <authorList>
            <person name="Oliver A."/>
            <person name="Podell S."/>
            <person name="Pinowska A."/>
            <person name="Traller J.C."/>
            <person name="Smith S.R."/>
            <person name="McClure R."/>
            <person name="Beliaev A."/>
            <person name="Bohutskyi P."/>
            <person name="Hill E.A."/>
            <person name="Rabines A."/>
            <person name="Zheng H."/>
            <person name="Allen L.Z."/>
            <person name="Kuo A."/>
            <person name="Grigoriev I.V."/>
            <person name="Allen A.E."/>
            <person name="Hazlebeck D."/>
            <person name="Allen E.E."/>
        </authorList>
    </citation>
    <scope>NUCLEOTIDE SEQUENCE</scope>
    <source>
        <strain evidence="4">Hildebrandi</strain>
    </source>
</reference>
<dbReference type="InterPro" id="IPR011576">
    <property type="entry name" value="Pyridox_Oxase_N"/>
</dbReference>
<sequence length="645" mass="72439">MANHSSTLATILGTTLVVGTLSSLGWYVYFTYQDDKDSQKKKKKRTLSLRSTKSSSTNDECSMEQQKYKPPFPKKIRNMLSNCRLAYLSTVDAEFSSSHLSLMRFTYWQHPEDGEVVIMSTNRNTKKYEFLKKQKGVALLVHDFGSGHDGQGMHSITLNGECRILPSGSNKAEEYRQRHLEHNPEYPQFIVGDDIDILCVDVTSARICDIQDQVVQWNVQDATTDVTTSTTPQNKHKNVVVVSKDLVQIPYIDLQTLFGNDEAISIGSTTVSTIQEISSLFANRLQYDALRLTFTSQQKQDLLQSLLDNLQDAFGPNGLGFLEVTHIPSEMVQLRSTLLPMAEQLANLPLQELKRLERPDDGWTIGWSHGKEHFKDGSYDMAKGSLYVNPFFGGNDNKNPNIYPPSLQPHLEERMMKMTRFMGQVGLWVGTLCDLYLQREATVTVDDDPWMITSSLVTGLAFKARLLYYFPKEVAIQDMQSHTELKEENMVFDDWCGQHKDHGSITALLPGMLCESNNHTTTKQNIGASSNAPYPPGLYIETRQGELVHASLASTSLGFQLGETLQIMSRGKFRATPHSVKAPTMGPKSSCGRASLAVFLQPMPNQVLPPLTESGMADDDDGYGLQHRWRNTFGEFQKATTNQFN</sequence>
<feature type="domain" description="Pyridoxamine 5'-phosphate oxidase N-terminal" evidence="3">
    <location>
        <begin position="73"/>
        <end position="203"/>
    </location>
</feature>
<keyword evidence="2" id="KW-1133">Transmembrane helix</keyword>
<dbReference type="Pfam" id="PF01243">
    <property type="entry name" value="PNPOx_N"/>
    <property type="match status" value="1"/>
</dbReference>
<evidence type="ECO:0000256" key="2">
    <source>
        <dbReference type="SAM" id="Phobius"/>
    </source>
</evidence>
<feature type="region of interest" description="Disordered" evidence="1">
    <location>
        <begin position="43"/>
        <end position="68"/>
    </location>
</feature>
<dbReference type="Proteomes" id="UP000693970">
    <property type="component" value="Unassembled WGS sequence"/>
</dbReference>
<evidence type="ECO:0000256" key="1">
    <source>
        <dbReference type="SAM" id="MobiDB-lite"/>
    </source>
</evidence>
<keyword evidence="2" id="KW-0472">Membrane</keyword>
<keyword evidence="5" id="KW-1185">Reference proteome</keyword>
<protein>
    <submittedName>
        <fullName evidence="4">Pyridoxamine 5'-phosphate oxidase</fullName>
    </submittedName>
</protein>
<proteinExistence type="predicted"/>
<dbReference type="PANTHER" id="PTHR48420">
    <property type="entry name" value="NON-HAEM DIOXYGENASE N-TERMINAL DOMAIN-CONTAINING PROTEIN"/>
    <property type="match status" value="1"/>
</dbReference>
<dbReference type="AlphaFoldDB" id="A0A9K3PEJ2"/>
<evidence type="ECO:0000259" key="3">
    <source>
        <dbReference type="Pfam" id="PF01243"/>
    </source>
</evidence>
<feature type="transmembrane region" description="Helical" evidence="2">
    <location>
        <begin position="6"/>
        <end position="32"/>
    </location>
</feature>
<dbReference type="EMBL" id="JAGRRH010000023">
    <property type="protein sequence ID" value="KAG7343856.1"/>
    <property type="molecule type" value="Genomic_DNA"/>
</dbReference>
<organism evidence="4 5">
    <name type="scientific">Nitzschia inconspicua</name>
    <dbReference type="NCBI Taxonomy" id="303405"/>
    <lineage>
        <taxon>Eukaryota</taxon>
        <taxon>Sar</taxon>
        <taxon>Stramenopiles</taxon>
        <taxon>Ochrophyta</taxon>
        <taxon>Bacillariophyta</taxon>
        <taxon>Bacillariophyceae</taxon>
        <taxon>Bacillariophycidae</taxon>
        <taxon>Bacillariales</taxon>
        <taxon>Bacillariaceae</taxon>
        <taxon>Nitzschia</taxon>
    </lineage>
</organism>
<dbReference type="OrthoDB" id="438224at2759"/>
<comment type="caution">
    <text evidence="4">The sequence shown here is derived from an EMBL/GenBank/DDBJ whole genome shotgun (WGS) entry which is preliminary data.</text>
</comment>